<dbReference type="EMBL" id="BMAW01022834">
    <property type="protein sequence ID" value="GFT79723.1"/>
    <property type="molecule type" value="Genomic_DNA"/>
</dbReference>
<dbReference type="AlphaFoldDB" id="A0A8X6U6L5"/>
<proteinExistence type="predicted"/>
<feature type="compositionally biased region" description="Polar residues" evidence="1">
    <location>
        <begin position="78"/>
        <end position="92"/>
    </location>
</feature>
<evidence type="ECO:0000313" key="3">
    <source>
        <dbReference type="Proteomes" id="UP000887013"/>
    </source>
</evidence>
<name>A0A8X6U6L5_NEPPI</name>
<dbReference type="Proteomes" id="UP000887013">
    <property type="component" value="Unassembled WGS sequence"/>
</dbReference>
<accession>A0A8X6U6L5</accession>
<evidence type="ECO:0000256" key="1">
    <source>
        <dbReference type="SAM" id="MobiDB-lite"/>
    </source>
</evidence>
<keyword evidence="3" id="KW-1185">Reference proteome</keyword>
<feature type="compositionally biased region" description="Polar residues" evidence="1">
    <location>
        <begin position="162"/>
        <end position="177"/>
    </location>
</feature>
<reference evidence="2" key="1">
    <citation type="submission" date="2020-08" db="EMBL/GenBank/DDBJ databases">
        <title>Multicomponent nature underlies the extraordinary mechanical properties of spider dragline silk.</title>
        <authorList>
            <person name="Kono N."/>
            <person name="Nakamura H."/>
            <person name="Mori M."/>
            <person name="Yoshida Y."/>
            <person name="Ohtoshi R."/>
            <person name="Malay A.D."/>
            <person name="Moran D.A.P."/>
            <person name="Tomita M."/>
            <person name="Numata K."/>
            <person name="Arakawa K."/>
        </authorList>
    </citation>
    <scope>NUCLEOTIDE SEQUENCE</scope>
</reference>
<protein>
    <submittedName>
        <fullName evidence="2">Uncharacterized protein</fullName>
    </submittedName>
</protein>
<sequence length="226" mass="25723">MDPTRRGRKRKLYEMEQECSLSEASSFESVSEPENKRVAFTAEDSELAPLMHPRKKVLTWIEKNLLWPEVSEPDSPGSVENPSSPNPSTSAYYSFFPEHNSSPVATRDNLTVYGSDTSYFRGRNSISHTTGSIEEFLLFFTTEMADEEPIEASTEMSDEQPMPTSTEMDVEQSAHTSTEMDDEQAMRTWTEMDDKQPMNTSKEMTYEQPIQAMTKVANVEPMQVDE</sequence>
<organism evidence="2 3">
    <name type="scientific">Nephila pilipes</name>
    <name type="common">Giant wood spider</name>
    <name type="synonym">Nephila maculata</name>
    <dbReference type="NCBI Taxonomy" id="299642"/>
    <lineage>
        <taxon>Eukaryota</taxon>
        <taxon>Metazoa</taxon>
        <taxon>Ecdysozoa</taxon>
        <taxon>Arthropoda</taxon>
        <taxon>Chelicerata</taxon>
        <taxon>Arachnida</taxon>
        <taxon>Araneae</taxon>
        <taxon>Araneomorphae</taxon>
        <taxon>Entelegynae</taxon>
        <taxon>Araneoidea</taxon>
        <taxon>Nephilidae</taxon>
        <taxon>Nephila</taxon>
    </lineage>
</organism>
<gene>
    <name evidence="2" type="ORF">NPIL_656051</name>
</gene>
<comment type="caution">
    <text evidence="2">The sequence shown here is derived from an EMBL/GenBank/DDBJ whole genome shotgun (WGS) entry which is preliminary data.</text>
</comment>
<evidence type="ECO:0000313" key="2">
    <source>
        <dbReference type="EMBL" id="GFT79723.1"/>
    </source>
</evidence>
<feature type="region of interest" description="Disordered" evidence="1">
    <location>
        <begin position="69"/>
        <end position="93"/>
    </location>
</feature>
<feature type="region of interest" description="Disordered" evidence="1">
    <location>
        <begin position="152"/>
        <end position="207"/>
    </location>
</feature>